<evidence type="ECO:0000313" key="3">
    <source>
        <dbReference type="EMBL" id="SZX78997.1"/>
    </source>
</evidence>
<accession>A0A383WNH2</accession>
<feature type="domain" description="F-box" evidence="2">
    <location>
        <begin position="49"/>
        <end position="80"/>
    </location>
</feature>
<gene>
    <name evidence="3" type="ORF">BQ4739_LOCUS19295</name>
</gene>
<reference evidence="3 4" key="1">
    <citation type="submission" date="2016-10" db="EMBL/GenBank/DDBJ databases">
        <authorList>
            <person name="Cai Z."/>
        </authorList>
    </citation>
    <scope>NUCLEOTIDE SEQUENCE [LARGE SCALE GENOMIC DNA]</scope>
</reference>
<evidence type="ECO:0000313" key="4">
    <source>
        <dbReference type="Proteomes" id="UP000256970"/>
    </source>
</evidence>
<dbReference type="GO" id="GO:0005930">
    <property type="term" value="C:axoneme"/>
    <property type="evidence" value="ECO:0007669"/>
    <property type="project" value="UniProtKB-SubCell"/>
</dbReference>
<evidence type="ECO:0000256" key="1">
    <source>
        <dbReference type="ARBA" id="ARBA00004430"/>
    </source>
</evidence>
<dbReference type="InterPro" id="IPR001810">
    <property type="entry name" value="F-box_dom"/>
</dbReference>
<evidence type="ECO:0000259" key="2">
    <source>
        <dbReference type="Pfam" id="PF00646"/>
    </source>
</evidence>
<name>A0A383WNH2_TETOB</name>
<proteinExistence type="predicted"/>
<dbReference type="Gene3D" id="3.80.10.10">
    <property type="entry name" value="Ribonuclease Inhibitor"/>
    <property type="match status" value="1"/>
</dbReference>
<dbReference type="Proteomes" id="UP000256970">
    <property type="component" value="Unassembled WGS sequence"/>
</dbReference>
<dbReference type="Pfam" id="PF00646">
    <property type="entry name" value="F-box"/>
    <property type="match status" value="1"/>
</dbReference>
<dbReference type="EMBL" id="FNXT01001347">
    <property type="protein sequence ID" value="SZX78997.1"/>
    <property type="molecule type" value="Genomic_DNA"/>
</dbReference>
<protein>
    <recommendedName>
        <fullName evidence="2">F-box domain-containing protein</fullName>
    </recommendedName>
</protein>
<comment type="subcellular location">
    <subcellularLocation>
        <location evidence="1">Cytoplasm</location>
        <location evidence="1">Cytoskeleton</location>
        <location evidence="1">Cilium axoneme</location>
    </subcellularLocation>
</comment>
<dbReference type="InterPro" id="IPR032675">
    <property type="entry name" value="LRR_dom_sf"/>
</dbReference>
<dbReference type="SUPFAM" id="SSF52047">
    <property type="entry name" value="RNI-like"/>
    <property type="match status" value="1"/>
</dbReference>
<organism evidence="3 4">
    <name type="scientific">Tetradesmus obliquus</name>
    <name type="common">Green alga</name>
    <name type="synonym">Acutodesmus obliquus</name>
    <dbReference type="NCBI Taxonomy" id="3088"/>
    <lineage>
        <taxon>Eukaryota</taxon>
        <taxon>Viridiplantae</taxon>
        <taxon>Chlorophyta</taxon>
        <taxon>core chlorophytes</taxon>
        <taxon>Chlorophyceae</taxon>
        <taxon>CS clade</taxon>
        <taxon>Sphaeropleales</taxon>
        <taxon>Scenedesmaceae</taxon>
        <taxon>Tetradesmus</taxon>
    </lineage>
</organism>
<keyword evidence="4" id="KW-1185">Reference proteome</keyword>
<sequence length="532" mass="56694">MLQVPADPFRALIDHCLGSSRPLLNARASHAPESDVKDAKRDSEVDIALPSDLLELIVQHLPRSDHAAARLTCRDMEKLIAPVLRTLFIKDWDISISTESATAAKPGVSCKWAHVQHLDLLTEPQWPLLQAAISRLPNLTHLRINTHLDERLPASFIASGALAGLTRLDLGRADAVLPPGMQLPKLLALSFGGCYGRSAAAISVFAPNLQQLFCERLSFTATDDACLPHVTHFGACHMYVSCSASKWAGQRSNAISSSSHASGNVAQLQPLLPSLRVLYRLPEISATEGAQPLLDLASPAFLQAVKGIGGLRNNPLLQQLQQMTQLTRLALHSQLSSGLAGFAGVVTLTSLQAVRLTGSCSSRGGADAAAILSELRQLPKLQEVALPVELLCSSCCPEAADALYQLAGKRGMQRLVFLQLAACGPMVERPHRRLIGCECPHSQCWPAGLALVEAAAAAAAALAGSSAAAGASASSQCNRQQLLQQQQQQQRWLVVEVEAGEVWMGRHAWAAKQDDASGAGGVWGEYGPAGEW</sequence>
<dbReference type="AlphaFoldDB" id="A0A383WNH2"/>